<dbReference type="KEGG" id="spu:756392"/>
<dbReference type="OMA" id="SWAAGWM"/>
<reference evidence="9" key="1">
    <citation type="submission" date="2015-02" db="EMBL/GenBank/DDBJ databases">
        <title>Genome sequencing for Strongylocentrotus purpuratus.</title>
        <authorList>
            <person name="Murali S."/>
            <person name="Liu Y."/>
            <person name="Vee V."/>
            <person name="English A."/>
            <person name="Wang M."/>
            <person name="Skinner E."/>
            <person name="Han Y."/>
            <person name="Muzny D.M."/>
            <person name="Worley K.C."/>
            <person name="Gibbs R.A."/>
        </authorList>
    </citation>
    <scope>NUCLEOTIDE SEQUENCE</scope>
</reference>
<evidence type="ECO:0000256" key="1">
    <source>
        <dbReference type="ARBA" id="ARBA00004141"/>
    </source>
</evidence>
<proteinExistence type="inferred from homology"/>
<evidence type="ECO:0000256" key="7">
    <source>
        <dbReference type="SAM" id="SignalP"/>
    </source>
</evidence>
<dbReference type="InterPro" id="IPR038213">
    <property type="entry name" value="IFI6/IFI27-like_sf"/>
</dbReference>
<organism evidence="8 9">
    <name type="scientific">Strongylocentrotus purpuratus</name>
    <name type="common">Purple sea urchin</name>
    <dbReference type="NCBI Taxonomy" id="7668"/>
    <lineage>
        <taxon>Eukaryota</taxon>
        <taxon>Metazoa</taxon>
        <taxon>Echinodermata</taxon>
        <taxon>Eleutherozoa</taxon>
        <taxon>Echinozoa</taxon>
        <taxon>Echinoidea</taxon>
        <taxon>Euechinoidea</taxon>
        <taxon>Echinacea</taxon>
        <taxon>Camarodonta</taxon>
        <taxon>Echinidea</taxon>
        <taxon>Strongylocentrotidae</taxon>
        <taxon>Strongylocentrotus</taxon>
    </lineage>
</organism>
<evidence type="ECO:0000313" key="9">
    <source>
        <dbReference type="Proteomes" id="UP000007110"/>
    </source>
</evidence>
<sequence length="126" mass="12031">MKSIMNNYFLTTICFFLLVTVQGAEATGLLKTIVVGVLGAGATALGIPTVLGFLGFTGAGIVGGSYAAGMMSSAAVAGGGGVAGGSLVAVCQSIGAAGLSWATTAVMSLGGGVVAAGGKALQKLMR</sequence>
<evidence type="ECO:0000313" key="8">
    <source>
        <dbReference type="EnsemblMetazoa" id="XP_030844050"/>
    </source>
</evidence>
<dbReference type="Proteomes" id="UP000007110">
    <property type="component" value="Unassembled WGS sequence"/>
</dbReference>
<dbReference type="PANTHER" id="PTHR16932">
    <property type="entry name" value="INTERFERON ALPHA-INDUCIBLE PROTEIN 27"/>
    <property type="match status" value="1"/>
</dbReference>
<dbReference type="GO" id="GO:0097193">
    <property type="term" value="P:intrinsic apoptotic signaling pathway"/>
    <property type="evidence" value="ECO:0000318"/>
    <property type="project" value="GO_Central"/>
</dbReference>
<evidence type="ECO:0000256" key="6">
    <source>
        <dbReference type="SAM" id="Phobius"/>
    </source>
</evidence>
<keyword evidence="7" id="KW-0732">Signal</keyword>
<feature type="signal peptide" evidence="7">
    <location>
        <begin position="1"/>
        <end position="26"/>
    </location>
</feature>
<comment type="subcellular location">
    <subcellularLocation>
        <location evidence="1">Membrane</location>
        <topology evidence="1">Multi-pass membrane protein</topology>
    </subcellularLocation>
</comment>
<evidence type="ECO:0000256" key="3">
    <source>
        <dbReference type="ARBA" id="ARBA00022692"/>
    </source>
</evidence>
<evidence type="ECO:0000256" key="5">
    <source>
        <dbReference type="ARBA" id="ARBA00023136"/>
    </source>
</evidence>
<dbReference type="AlphaFoldDB" id="A0A7M7T053"/>
<dbReference type="InParanoid" id="A0A7M7T053"/>
<accession>A0A7M7T053</accession>
<reference evidence="8" key="2">
    <citation type="submission" date="2021-01" db="UniProtKB">
        <authorList>
            <consortium name="EnsemblMetazoa"/>
        </authorList>
    </citation>
    <scope>IDENTIFICATION</scope>
</reference>
<protein>
    <submittedName>
        <fullName evidence="8">Uncharacterized protein</fullName>
    </submittedName>
</protein>
<feature type="transmembrane region" description="Helical" evidence="6">
    <location>
        <begin position="33"/>
        <end position="62"/>
    </location>
</feature>
<keyword evidence="4 6" id="KW-1133">Transmembrane helix</keyword>
<feature type="chain" id="PRO_5029542312" evidence="7">
    <location>
        <begin position="27"/>
        <end position="126"/>
    </location>
</feature>
<feature type="transmembrane region" description="Helical" evidence="6">
    <location>
        <begin position="101"/>
        <end position="121"/>
    </location>
</feature>
<evidence type="ECO:0000256" key="2">
    <source>
        <dbReference type="ARBA" id="ARBA00007262"/>
    </source>
</evidence>
<evidence type="ECO:0000256" key="4">
    <source>
        <dbReference type="ARBA" id="ARBA00022989"/>
    </source>
</evidence>
<dbReference type="Gene3D" id="6.10.110.10">
    <property type="match status" value="1"/>
</dbReference>
<dbReference type="PANTHER" id="PTHR16932:SF18">
    <property type="entry name" value="INTERFERON, ALPHA-INDUCIBLE PROTEIN 27-LIKE 2"/>
    <property type="match status" value="1"/>
</dbReference>
<keyword evidence="3 6" id="KW-0812">Transmembrane</keyword>
<dbReference type="GO" id="GO:0031966">
    <property type="term" value="C:mitochondrial membrane"/>
    <property type="evidence" value="ECO:0000318"/>
    <property type="project" value="GO_Central"/>
</dbReference>
<dbReference type="GeneID" id="756392"/>
<dbReference type="Pfam" id="PF06140">
    <property type="entry name" value="Ifi-6-16"/>
    <property type="match status" value="1"/>
</dbReference>
<comment type="similarity">
    <text evidence="2">Belongs to the IFI6/IFI27 family.</text>
</comment>
<dbReference type="GO" id="GO:0060090">
    <property type="term" value="F:molecular adaptor activity"/>
    <property type="evidence" value="ECO:0000318"/>
    <property type="project" value="GO_Central"/>
</dbReference>
<keyword evidence="5 6" id="KW-0472">Membrane</keyword>
<dbReference type="EnsemblMetazoa" id="XM_030988190">
    <property type="protein sequence ID" value="XP_030844050"/>
    <property type="gene ID" value="LOC756392"/>
</dbReference>
<name>A0A7M7T053_STRPU</name>
<keyword evidence="9" id="KW-1185">Reference proteome</keyword>
<dbReference type="RefSeq" id="XP_030844050.1">
    <property type="nucleotide sequence ID" value="XM_030988190.1"/>
</dbReference>
<dbReference type="InterPro" id="IPR009311">
    <property type="entry name" value="IFI6/IFI27-like"/>
</dbReference>